<dbReference type="RefSeq" id="WP_104715525.1">
    <property type="nucleotide sequence ID" value="NZ_PTRA01000006.1"/>
</dbReference>
<protein>
    <submittedName>
        <fullName evidence="2">Phosphohydrolase</fullName>
    </submittedName>
</protein>
<dbReference type="AlphaFoldDB" id="A0A2S7IGA5"/>
<dbReference type="OrthoDB" id="5728337at2"/>
<dbReference type="EMBL" id="PTRA01000006">
    <property type="protein sequence ID" value="PQA54401.1"/>
    <property type="molecule type" value="Genomic_DNA"/>
</dbReference>
<evidence type="ECO:0000259" key="1">
    <source>
        <dbReference type="SMART" id="SM00471"/>
    </source>
</evidence>
<feature type="domain" description="HD/PDEase" evidence="1">
    <location>
        <begin position="22"/>
        <end position="136"/>
    </location>
</feature>
<evidence type="ECO:0000313" key="3">
    <source>
        <dbReference type="Proteomes" id="UP000239590"/>
    </source>
</evidence>
<dbReference type="SUPFAM" id="SSF109604">
    <property type="entry name" value="HD-domain/PDEase-like"/>
    <property type="match status" value="1"/>
</dbReference>
<dbReference type="CDD" id="cd00077">
    <property type="entry name" value="HDc"/>
    <property type="match status" value="1"/>
</dbReference>
<dbReference type="InterPro" id="IPR003607">
    <property type="entry name" value="HD/PDEase_dom"/>
</dbReference>
<dbReference type="Pfam" id="PF01966">
    <property type="entry name" value="HD"/>
    <property type="match status" value="1"/>
</dbReference>
<reference evidence="3" key="1">
    <citation type="submission" date="2018-02" db="EMBL/GenBank/DDBJ databases">
        <title>Genome sequencing of Solimonas sp. HR-BB.</title>
        <authorList>
            <person name="Lee Y."/>
            <person name="Jeon C.O."/>
        </authorList>
    </citation>
    <scope>NUCLEOTIDE SEQUENCE [LARGE SCALE GENOMIC DNA]</scope>
    <source>
        <strain evidence="3">HR-U</strain>
    </source>
</reference>
<accession>A0A2S7IGA5</accession>
<sequence length="197" mass="22692">MNLIQAEAFILDLLRQQLPETLYYHGLHHTEDVVRAAEWLARSEKIEDQESLMLLRTAALYHDCGFMYTYENHEEAGCEVVEQCLPTFGYSTGQIELICGMIRATKVPQNPQTHLEQILCDADLDYLGRLGFESISHTLYQELQARHLIGTEAEWLQKQITFLSSHQYWTATALAYRQPAKAVQLEHLQKQATLLEP</sequence>
<organism evidence="2 3">
    <name type="scientific">Siphonobacter curvatus</name>
    <dbReference type="NCBI Taxonomy" id="2094562"/>
    <lineage>
        <taxon>Bacteria</taxon>
        <taxon>Pseudomonadati</taxon>
        <taxon>Bacteroidota</taxon>
        <taxon>Cytophagia</taxon>
        <taxon>Cytophagales</taxon>
        <taxon>Cytophagaceae</taxon>
        <taxon>Siphonobacter</taxon>
    </lineage>
</organism>
<proteinExistence type="predicted"/>
<name>A0A2S7IGA5_9BACT</name>
<dbReference type="Proteomes" id="UP000239590">
    <property type="component" value="Unassembled WGS sequence"/>
</dbReference>
<keyword evidence="2" id="KW-0378">Hydrolase</keyword>
<keyword evidence="3" id="KW-1185">Reference proteome</keyword>
<dbReference type="SMART" id="SM00471">
    <property type="entry name" value="HDc"/>
    <property type="match status" value="1"/>
</dbReference>
<dbReference type="InterPro" id="IPR006674">
    <property type="entry name" value="HD_domain"/>
</dbReference>
<evidence type="ECO:0000313" key="2">
    <source>
        <dbReference type="EMBL" id="PQA54401.1"/>
    </source>
</evidence>
<dbReference type="Gene3D" id="1.10.3210.10">
    <property type="entry name" value="Hypothetical protein af1432"/>
    <property type="match status" value="1"/>
</dbReference>
<dbReference type="GO" id="GO:0016787">
    <property type="term" value="F:hydrolase activity"/>
    <property type="evidence" value="ECO:0007669"/>
    <property type="project" value="UniProtKB-KW"/>
</dbReference>
<comment type="caution">
    <text evidence="2">The sequence shown here is derived from an EMBL/GenBank/DDBJ whole genome shotgun (WGS) entry which is preliminary data.</text>
</comment>
<gene>
    <name evidence="2" type="ORF">C5O19_21870</name>
</gene>